<dbReference type="EMBL" id="CP009268">
    <property type="protein sequence ID" value="AJA53133.1"/>
    <property type="molecule type" value="Genomic_DNA"/>
</dbReference>
<dbReference type="EMBL" id="JPGY02000001">
    <property type="protein sequence ID" value="KRU10859.1"/>
    <property type="molecule type" value="Genomic_DNA"/>
</dbReference>
<dbReference type="Pfam" id="PF22016">
    <property type="entry name" value="DUF6933"/>
    <property type="match status" value="1"/>
</dbReference>
<dbReference type="Proteomes" id="UP000030905">
    <property type="component" value="Chromosome"/>
</dbReference>
<dbReference type="PATRIC" id="fig|1262449.3.peg.2346"/>
<accession>A0A0H3JB56</accession>
<gene>
    <name evidence="3" type="ORF">CLPA_c30790</name>
    <name evidence="4" type="ORF">CP6013_00106</name>
</gene>
<dbReference type="KEGG" id="cpat:CLPA_c30790"/>
<evidence type="ECO:0000313" key="4">
    <source>
        <dbReference type="EMBL" id="KRU10859.1"/>
    </source>
</evidence>
<dbReference type="KEGG" id="cpae:CPAST_c30790"/>
<reference evidence="4" key="2">
    <citation type="submission" date="2015-10" db="EMBL/GenBank/DDBJ databases">
        <title>Improved Draft Genome Sequence of Clostridium pasteurianum Strain ATCC 6013 (DSM 525) Using a Hybrid Next-Generation Sequencing Approach.</title>
        <authorList>
            <person name="Pyne M.E."/>
            <person name="Utturkar S.M."/>
            <person name="Brown S.D."/>
            <person name="Moo-Young M."/>
            <person name="Chung D.A."/>
            <person name="Chou P.C."/>
        </authorList>
    </citation>
    <scope>NUCLEOTIDE SEQUENCE</scope>
    <source>
        <strain evidence="4">ATCC 6013</strain>
    </source>
</reference>
<evidence type="ECO:0000259" key="1">
    <source>
        <dbReference type="Pfam" id="PF07929"/>
    </source>
</evidence>
<dbReference type="InterPro" id="IPR053864">
    <property type="entry name" value="DUF6933"/>
</dbReference>
<dbReference type="PANTHER" id="PTHR41878">
    <property type="entry name" value="LEXA REPRESSOR-RELATED"/>
    <property type="match status" value="1"/>
</dbReference>
<feature type="domain" description="Plasmid pRiA4b Orf3-like" evidence="1">
    <location>
        <begin position="176"/>
        <end position="353"/>
    </location>
</feature>
<dbReference type="PANTHER" id="PTHR41878:SF1">
    <property type="entry name" value="TNPR PROTEIN"/>
    <property type="match status" value="1"/>
</dbReference>
<protein>
    <submittedName>
        <fullName evidence="3">Plasmid pRiA4b ORF-3 family protein</fullName>
    </submittedName>
</protein>
<evidence type="ECO:0000313" key="6">
    <source>
        <dbReference type="Proteomes" id="UP000030905"/>
    </source>
</evidence>
<evidence type="ECO:0000259" key="2">
    <source>
        <dbReference type="Pfam" id="PF22016"/>
    </source>
</evidence>
<dbReference type="AlphaFoldDB" id="A0A0H3JB56"/>
<organism evidence="3 6">
    <name type="scientific">Clostridium pasteurianum DSM 525 = ATCC 6013</name>
    <dbReference type="NCBI Taxonomy" id="1262449"/>
    <lineage>
        <taxon>Bacteria</taxon>
        <taxon>Bacillati</taxon>
        <taxon>Bacillota</taxon>
        <taxon>Clostridia</taxon>
        <taxon>Eubacteriales</taxon>
        <taxon>Clostridiaceae</taxon>
        <taxon>Clostridium</taxon>
    </lineage>
</organism>
<dbReference type="GeneID" id="93075191"/>
<name>A0A0H3JB56_CLOPA</name>
<dbReference type="InterPro" id="IPR012912">
    <property type="entry name" value="Plasmid_pRiA4b_Orf3-like"/>
</dbReference>
<evidence type="ECO:0000313" key="5">
    <source>
        <dbReference type="Proteomes" id="UP000028042"/>
    </source>
</evidence>
<evidence type="ECO:0000313" key="3">
    <source>
        <dbReference type="EMBL" id="AJA53133.1"/>
    </source>
</evidence>
<dbReference type="Pfam" id="PF07929">
    <property type="entry name" value="PRiA4_ORF3"/>
    <property type="match status" value="1"/>
</dbReference>
<dbReference type="Gene3D" id="3.10.290.30">
    <property type="entry name" value="MM3350-like"/>
    <property type="match status" value="1"/>
</dbReference>
<keyword evidence="6" id="KW-1185">Reference proteome</keyword>
<sequence length="359" mass="42319">MIINCTKKLQDELKINTTLSEVEDPLFSWHANVIKINRRKAVVLVNDASCYSVILYGLKVKDFKNISSLIVDGIYRTFVDDGINPEIISNYLQDAGEIVFSKTQNRTLVSRMNKGCEAAEVYSNFIVENSIIQTYLAKKVYGFIYVHCKSGTKHPNEIFYEELEKRYEISSIMCKAIKIKVKLDLEKFHIWRSVIVPLNYTFGEFHKVMQKLFDWKDYHLHDFLVYEGDEPIINIVGSKEDFEYQMDTPMVMESKVKLSDYLPKYKKLKYRYDYGDNWQHIIKVKDVIFDYDKNYSCCLEGSGDRPPEDVGGEQGYEEFVEIMSNPMHEEYESMKQWGDSQDYKRFDIDMVNRELENLW</sequence>
<dbReference type="SUPFAM" id="SSF159941">
    <property type="entry name" value="MM3350-like"/>
    <property type="match status" value="1"/>
</dbReference>
<feature type="domain" description="DUF6933" evidence="2">
    <location>
        <begin position="2"/>
        <end position="157"/>
    </location>
</feature>
<reference evidence="4 5" key="3">
    <citation type="journal article" name="Genome Announc.">
        <title>Improved Draft Genome Sequence of Clostridium pasteurianum Strain ATCC 6013 (DSM 525) Using a Hybrid Next-Generation Sequencing Approach.</title>
        <authorList>
            <person name="Pyne M.E."/>
            <person name="Utturkar S."/>
            <person name="Brown S.D."/>
            <person name="Moo-Young M."/>
            <person name="Chung D.A."/>
            <person name="Chou C.P."/>
        </authorList>
    </citation>
    <scope>NUCLEOTIDE SEQUENCE [LARGE SCALE GENOMIC DNA]</scope>
    <source>
        <strain evidence="4 5">ATCC 6013</strain>
    </source>
</reference>
<dbReference type="eggNOG" id="COG4974">
    <property type="taxonomic scope" value="Bacteria"/>
</dbReference>
<dbReference type="InterPro" id="IPR024047">
    <property type="entry name" value="MM3350-like_sf"/>
</dbReference>
<reference evidence="3 6" key="1">
    <citation type="journal article" date="2015" name="Genome Announc.">
        <title>Complete Genome Sequence of the Nitrogen-Fixing and Solvent-Producing Clostridium pasteurianum DSM 525.</title>
        <authorList>
            <person name="Poehlein A."/>
            <person name="Grosse-Honebrink A."/>
            <person name="Zhang Y."/>
            <person name="Minton N.P."/>
            <person name="Daniel R."/>
        </authorList>
    </citation>
    <scope>NUCLEOTIDE SEQUENCE [LARGE SCALE GENOMIC DNA]</scope>
    <source>
        <strain evidence="3">DSM 525</strain>
        <strain evidence="6">DSM 525 / ATCC 6013</strain>
    </source>
</reference>
<dbReference type="RefSeq" id="WP_003445472.1">
    <property type="nucleotide sequence ID" value="NZ_ANZB01000007.1"/>
</dbReference>
<proteinExistence type="predicted"/>
<dbReference type="Proteomes" id="UP000028042">
    <property type="component" value="Unassembled WGS sequence"/>
</dbReference>